<evidence type="ECO:0000313" key="2">
    <source>
        <dbReference type="EMBL" id="SVP92391.1"/>
    </source>
</evidence>
<reference evidence="2" key="1">
    <citation type="submission" date="2018-07" db="EMBL/GenBank/DDBJ databases">
        <authorList>
            <person name="Quirk P.G."/>
            <person name="Krulwich T.A."/>
        </authorList>
    </citation>
    <scope>NUCLEOTIDE SEQUENCE</scope>
    <source>
        <strain evidence="2">Anand</strain>
    </source>
</reference>
<evidence type="ECO:0000313" key="3">
    <source>
        <dbReference type="EMBL" id="SVP93196.1"/>
    </source>
</evidence>
<accession>A0A3B0N7U7</accession>
<feature type="region of interest" description="Disordered" evidence="1">
    <location>
        <begin position="60"/>
        <end position="89"/>
    </location>
</feature>
<gene>
    <name evidence="3" type="ORF">TAT_000218400</name>
    <name evidence="2" type="ORF">TAV_000218400</name>
</gene>
<dbReference type="EMBL" id="UIVT01000003">
    <property type="protein sequence ID" value="SVP93196.1"/>
    <property type="molecule type" value="Genomic_DNA"/>
</dbReference>
<dbReference type="AlphaFoldDB" id="A0A3B0N7U7"/>
<protein>
    <submittedName>
        <fullName evidence="2">Uncharacterized protein</fullName>
    </submittedName>
</protein>
<dbReference type="EMBL" id="UIVS01000003">
    <property type="protein sequence ID" value="SVP92391.1"/>
    <property type="molecule type" value="Genomic_DNA"/>
</dbReference>
<organism evidence="2">
    <name type="scientific">Theileria annulata</name>
    <dbReference type="NCBI Taxonomy" id="5874"/>
    <lineage>
        <taxon>Eukaryota</taxon>
        <taxon>Sar</taxon>
        <taxon>Alveolata</taxon>
        <taxon>Apicomplexa</taxon>
        <taxon>Aconoidasida</taxon>
        <taxon>Piroplasmida</taxon>
        <taxon>Theileriidae</taxon>
        <taxon>Theileria</taxon>
    </lineage>
</organism>
<evidence type="ECO:0000256" key="1">
    <source>
        <dbReference type="SAM" id="MobiDB-lite"/>
    </source>
</evidence>
<dbReference type="VEuPathDB" id="PiroplasmaDB:TA02670"/>
<name>A0A3B0N7U7_THEAN</name>
<sequence length="344" mass="39573">MKRRERRRLQQSNSDSEDNEINFAKNLKKVEKYDLNNNEKENNIKPNGEVENLLANGTQGYHTQNINHNRTKYKSPPRNDYSRPAGLSSDRCMRDFMSAKNRKFYSNTDKMSKNSTPSSERSYSTDISDSMVNNSQRDRSVVINSSVNKHLNKTVDIFNTNNSVDKKDCKQVEYIFRSNSILRNENRLRNTSHSDIFGAKELVHKRTLSNQSDHSTSEFGSNIVEKRSKRNFKNHDIPTTVDSVNNENIHTNNSLENANESKDAENIVENVSLRLSGLKSETTEKDLETLCRCCKLQIVSITLDRNIITHCCIGTGRINLKSPRHNNLTNFKNLLKLNGFNYKS</sequence>
<feature type="region of interest" description="Disordered" evidence="1">
    <location>
        <begin position="107"/>
        <end position="134"/>
    </location>
</feature>
<feature type="region of interest" description="Disordered" evidence="1">
    <location>
        <begin position="1"/>
        <end position="22"/>
    </location>
</feature>
<proteinExistence type="predicted"/>